<feature type="compositionally biased region" description="Low complexity" evidence="1">
    <location>
        <begin position="775"/>
        <end position="784"/>
    </location>
</feature>
<name>A0A1W0CIU1_9NEIS</name>
<feature type="compositionally biased region" description="Basic and acidic residues" evidence="1">
    <location>
        <begin position="159"/>
        <end position="171"/>
    </location>
</feature>
<feature type="compositionally biased region" description="Basic residues" evidence="1">
    <location>
        <begin position="509"/>
        <end position="529"/>
    </location>
</feature>
<feature type="compositionally biased region" description="Basic residues" evidence="1">
    <location>
        <begin position="538"/>
        <end position="550"/>
    </location>
</feature>
<dbReference type="RefSeq" id="WP_081556492.1">
    <property type="nucleotide sequence ID" value="NZ_MUKV01000031.1"/>
</dbReference>
<evidence type="ECO:0000313" key="2">
    <source>
        <dbReference type="EMBL" id="OQS34690.1"/>
    </source>
</evidence>
<organism evidence="2 3">
    <name type="scientific">Chromobacterium haemolyticum</name>
    <dbReference type="NCBI Taxonomy" id="394935"/>
    <lineage>
        <taxon>Bacteria</taxon>
        <taxon>Pseudomonadati</taxon>
        <taxon>Pseudomonadota</taxon>
        <taxon>Betaproteobacteria</taxon>
        <taxon>Neisseriales</taxon>
        <taxon>Chromobacteriaceae</taxon>
        <taxon>Chromobacterium</taxon>
    </lineage>
</organism>
<sequence>MVSEFFIGLKAGATLSGVFDNAFRSARASLDELGKTSLRLRDRQRELSDSVERSRKAFAALDLPQLERDHHKLELTLDRLRQRHDAWLDSVKRGQGVKLALPGVSQVSELVAKCRVELQASVKVKAVIEVEQRVLESQERQKDATCNPRPPTCPKRPTPRGDGDDKAKDAPPDLESTLKRLRTPGIQRWIGVADAVQLSSRWLSDAAGKTHEVLSKGLGNKALRYVHGKLNPLLGGKLPSVDSMLGALESTRDAGDTIAKGAARVGRALRRYADAPGSVLAKIAAASEALLKEDGAKSAASGKTGGAAAKGKAGGGKIRSAIRLLQGLPAPDATPLIEFNDKLGSISRDVAKAAGTVHKTLSQGMGNKALRYVHGKLNPLLGGKLPSVESILGSVKALEEGATKAGEISDKVGKSLRRYQDTKGGLLSKLWAAGTEWFKEDKPGATQSQADKPGDCMEAKPENCCCCCQPVTRDIDKPGDSMDPDRDERKKEDKRDKEKKNDRRERGRKERRPRPKPRPKPSPKRRPSPRPKPSPKPNPRRSPRPRRLPKGRGLPGGIGDLFRRGAALAKAGVKGLGNALKQVPGMLRGGVQKTGDWLKSLPGKAKAGAQSAAKAAGSAASRIGAGMKRLPGLARGGVSGAAKLARAAAQRAAPLLKAGVGVAKAGLGIGKEVFKRTGGLLKAGIAGSVITVMEAGQEAWNVSKSNRSQTEKNKEYWKIGGKAGGSIGGAAMGAAIGSMILPGVGTLVGGVIGHFAGKYAGEWAGGKVGNAIHGAPMPGKAKQPPAAPPPAATQPPSRPPKVDFNKPAGMRGGGNAEVTASVSVSAQAEVRARQLQRLQQGVAAAKAPAKNAGGGMNVTFAPHITVTASAAATVKQQVQQAVQLSYAEFERLMRRYEADRQRRSYSARA</sequence>
<protein>
    <recommendedName>
        <fullName evidence="4">Phage tail tape measure protein</fullName>
    </recommendedName>
</protein>
<reference evidence="2 3" key="1">
    <citation type="submission" date="2017-02" db="EMBL/GenBank/DDBJ databases">
        <title>Chromobacterium haemolyticum H5244.</title>
        <authorList>
            <person name="Gulvik C.A."/>
        </authorList>
    </citation>
    <scope>NUCLEOTIDE SEQUENCE [LARGE SCALE GENOMIC DNA]</scope>
    <source>
        <strain evidence="2 3">H5244</strain>
    </source>
</reference>
<dbReference type="EMBL" id="MUKV01000031">
    <property type="protein sequence ID" value="OQS34690.1"/>
    <property type="molecule type" value="Genomic_DNA"/>
</dbReference>
<proteinExistence type="predicted"/>
<feature type="compositionally biased region" description="Basic and acidic residues" evidence="1">
    <location>
        <begin position="475"/>
        <end position="508"/>
    </location>
</feature>
<evidence type="ECO:0000313" key="3">
    <source>
        <dbReference type="Proteomes" id="UP000192721"/>
    </source>
</evidence>
<comment type="caution">
    <text evidence="2">The sequence shown here is derived from an EMBL/GenBank/DDBJ whole genome shotgun (WGS) entry which is preliminary data.</text>
</comment>
<feature type="compositionally biased region" description="Pro residues" evidence="1">
    <location>
        <begin position="785"/>
        <end position="799"/>
    </location>
</feature>
<dbReference type="Proteomes" id="UP000192721">
    <property type="component" value="Unassembled WGS sequence"/>
</dbReference>
<feature type="region of interest" description="Disordered" evidence="1">
    <location>
        <begin position="774"/>
        <end position="817"/>
    </location>
</feature>
<gene>
    <name evidence="2" type="ORF">B0T45_18580</name>
</gene>
<dbReference type="AlphaFoldDB" id="A0A1W0CIU1"/>
<feature type="region of interest" description="Disordered" evidence="1">
    <location>
        <begin position="475"/>
        <end position="559"/>
    </location>
</feature>
<feature type="region of interest" description="Disordered" evidence="1">
    <location>
        <begin position="137"/>
        <end position="175"/>
    </location>
</feature>
<evidence type="ECO:0000256" key="1">
    <source>
        <dbReference type="SAM" id="MobiDB-lite"/>
    </source>
</evidence>
<accession>A0A1W0CIU1</accession>
<evidence type="ECO:0008006" key="4">
    <source>
        <dbReference type="Google" id="ProtNLM"/>
    </source>
</evidence>